<keyword evidence="2" id="KW-0813">Transport</keyword>
<dbReference type="PANTHER" id="PTHR23513">
    <property type="entry name" value="INTEGRAL MEMBRANE EFFLUX PROTEIN-RELATED"/>
    <property type="match status" value="1"/>
</dbReference>
<evidence type="ECO:0000256" key="2">
    <source>
        <dbReference type="ARBA" id="ARBA00022448"/>
    </source>
</evidence>
<feature type="transmembrane region" description="Helical" evidence="7">
    <location>
        <begin position="46"/>
        <end position="69"/>
    </location>
</feature>
<feature type="domain" description="Major facilitator superfamily (MFS) profile" evidence="8">
    <location>
        <begin position="220"/>
        <end position="417"/>
    </location>
</feature>
<evidence type="ECO:0000313" key="9">
    <source>
        <dbReference type="EMBL" id="CAB4791731.1"/>
    </source>
</evidence>
<keyword evidence="3" id="KW-1003">Cell membrane</keyword>
<dbReference type="EMBL" id="CAFAAG010000042">
    <property type="protein sequence ID" value="CAB4791731.1"/>
    <property type="molecule type" value="Genomic_DNA"/>
</dbReference>
<evidence type="ECO:0000256" key="6">
    <source>
        <dbReference type="ARBA" id="ARBA00023136"/>
    </source>
</evidence>
<evidence type="ECO:0000256" key="7">
    <source>
        <dbReference type="SAM" id="Phobius"/>
    </source>
</evidence>
<dbReference type="Gene3D" id="1.20.1250.20">
    <property type="entry name" value="MFS general substrate transporter like domains"/>
    <property type="match status" value="1"/>
</dbReference>
<comment type="subcellular location">
    <subcellularLocation>
        <location evidence="1">Cell membrane</location>
        <topology evidence="1">Multi-pass membrane protein</topology>
    </subcellularLocation>
</comment>
<dbReference type="Pfam" id="PF05977">
    <property type="entry name" value="MFS_3"/>
    <property type="match status" value="1"/>
</dbReference>
<dbReference type="InterPro" id="IPR036259">
    <property type="entry name" value="MFS_trans_sf"/>
</dbReference>
<feature type="transmembrane region" description="Helical" evidence="7">
    <location>
        <begin position="284"/>
        <end position="304"/>
    </location>
</feature>
<proteinExistence type="predicted"/>
<feature type="transmembrane region" description="Helical" evidence="7">
    <location>
        <begin position="350"/>
        <end position="371"/>
    </location>
</feature>
<evidence type="ECO:0000256" key="3">
    <source>
        <dbReference type="ARBA" id="ARBA00022475"/>
    </source>
</evidence>
<keyword evidence="6 7" id="KW-0472">Membrane</keyword>
<keyword evidence="5 7" id="KW-1133">Transmembrane helix</keyword>
<feature type="transmembrane region" description="Helical" evidence="7">
    <location>
        <begin position="310"/>
        <end position="330"/>
    </location>
</feature>
<evidence type="ECO:0000259" key="8">
    <source>
        <dbReference type="PROSITE" id="PS50850"/>
    </source>
</evidence>
<protein>
    <submittedName>
        <fullName evidence="9">Unannotated protein</fullName>
    </submittedName>
</protein>
<gene>
    <name evidence="9" type="ORF">UFOPK2975_00691</name>
</gene>
<organism evidence="9">
    <name type="scientific">freshwater metagenome</name>
    <dbReference type="NCBI Taxonomy" id="449393"/>
    <lineage>
        <taxon>unclassified sequences</taxon>
        <taxon>metagenomes</taxon>
        <taxon>ecological metagenomes</taxon>
    </lineage>
</organism>
<feature type="transmembrane region" description="Helical" evidence="7">
    <location>
        <begin position="259"/>
        <end position="277"/>
    </location>
</feature>
<keyword evidence="4 7" id="KW-0812">Transmembrane</keyword>
<evidence type="ECO:0000256" key="5">
    <source>
        <dbReference type="ARBA" id="ARBA00022989"/>
    </source>
</evidence>
<feature type="transmembrane region" description="Helical" evidence="7">
    <location>
        <begin position="225"/>
        <end position="247"/>
    </location>
</feature>
<dbReference type="InterPro" id="IPR020846">
    <property type="entry name" value="MFS_dom"/>
</dbReference>
<dbReference type="PROSITE" id="PS50850">
    <property type="entry name" value="MFS"/>
    <property type="match status" value="1"/>
</dbReference>
<dbReference type="SUPFAM" id="SSF103473">
    <property type="entry name" value="MFS general substrate transporter"/>
    <property type="match status" value="1"/>
</dbReference>
<reference evidence="9" key="1">
    <citation type="submission" date="2020-05" db="EMBL/GenBank/DDBJ databases">
        <authorList>
            <person name="Chiriac C."/>
            <person name="Salcher M."/>
            <person name="Ghai R."/>
            <person name="Kavagutti S V."/>
        </authorList>
    </citation>
    <scope>NUCLEOTIDE SEQUENCE</scope>
</reference>
<dbReference type="GO" id="GO:0005886">
    <property type="term" value="C:plasma membrane"/>
    <property type="evidence" value="ECO:0007669"/>
    <property type="project" value="UniProtKB-SubCell"/>
</dbReference>
<accession>A0A6J6X2W6</accession>
<dbReference type="InterPro" id="IPR010290">
    <property type="entry name" value="TM_effector"/>
</dbReference>
<feature type="transmembrane region" description="Helical" evidence="7">
    <location>
        <begin position="377"/>
        <end position="398"/>
    </location>
</feature>
<evidence type="ECO:0000256" key="1">
    <source>
        <dbReference type="ARBA" id="ARBA00004651"/>
    </source>
</evidence>
<dbReference type="PANTHER" id="PTHR23513:SF6">
    <property type="entry name" value="MAJOR FACILITATOR SUPERFAMILY ASSOCIATED DOMAIN-CONTAINING PROTEIN"/>
    <property type="match status" value="1"/>
</dbReference>
<dbReference type="CDD" id="cd06173">
    <property type="entry name" value="MFS_MefA_like"/>
    <property type="match status" value="1"/>
</dbReference>
<dbReference type="GO" id="GO:0022857">
    <property type="term" value="F:transmembrane transporter activity"/>
    <property type="evidence" value="ECO:0007669"/>
    <property type="project" value="InterPro"/>
</dbReference>
<evidence type="ECO:0000256" key="4">
    <source>
        <dbReference type="ARBA" id="ARBA00022692"/>
    </source>
</evidence>
<dbReference type="AlphaFoldDB" id="A0A6J6X2W6"/>
<name>A0A6J6X2W6_9ZZZZ</name>
<sequence length="417" mass="44382">MSRTTERLPSNYWRQFFATSISNVGDGMEHAAAPLLALSLTNDPRLIAGVSFATGLPWLVLTLPAGVYIDRFNRKHLMVAVNAIRTVLYSIIAYSAWQGSLTIWSFMIILLGVGCCEVIFDMSAQAFLPAIVPPELLEKANGRLYTAEVIANSFVGLPLGAWAFVAAVGVPFGANAASFALAAVLVSTIKLPSTGHPAAPMQRQSFKADLVEGIKWLWANKLIRTLAIMLGITNMATMFGDAIFVKYAADELGVTGRGYGLLLSLMAIGSIVGGFVGDRIAKRLGAPLAMVASFAVFSTVGLVYYFMPHIWSVAIAVSVMGLAGTTWNIVTVSLRQRIIPAELFGRVNSVYRLIGTGSISLGALIGGQIAYSSGLRSPYLASVFVGCIALAIGGPILYRLASNYIPPEDTPAPPSIK</sequence>